<reference evidence="5 6" key="1">
    <citation type="submission" date="2024-01" db="EMBL/GenBank/DDBJ databases">
        <authorList>
            <person name="Allen C."/>
            <person name="Tagirdzhanova G."/>
        </authorList>
    </citation>
    <scope>NUCLEOTIDE SEQUENCE [LARGE SCALE GENOMIC DNA]</scope>
</reference>
<evidence type="ECO:0000256" key="3">
    <source>
        <dbReference type="ARBA" id="ARBA00049194"/>
    </source>
</evidence>
<organism evidence="5 6">
    <name type="scientific">Sporothrix eucalyptigena</name>
    <dbReference type="NCBI Taxonomy" id="1812306"/>
    <lineage>
        <taxon>Eukaryota</taxon>
        <taxon>Fungi</taxon>
        <taxon>Dikarya</taxon>
        <taxon>Ascomycota</taxon>
        <taxon>Pezizomycotina</taxon>
        <taxon>Sordariomycetes</taxon>
        <taxon>Sordariomycetidae</taxon>
        <taxon>Ophiostomatales</taxon>
        <taxon>Ophiostomataceae</taxon>
        <taxon>Sporothrix</taxon>
    </lineage>
</organism>
<dbReference type="Pfam" id="PF00171">
    <property type="entry name" value="Aldedh"/>
    <property type="match status" value="1"/>
</dbReference>
<evidence type="ECO:0000256" key="2">
    <source>
        <dbReference type="ARBA" id="ARBA00024226"/>
    </source>
</evidence>
<dbReference type="InterPro" id="IPR016163">
    <property type="entry name" value="Ald_DH_C"/>
</dbReference>
<keyword evidence="6" id="KW-1185">Reference proteome</keyword>
<gene>
    <name evidence="5" type="ORF">SEUCBS140593_009406</name>
</gene>
<dbReference type="EC" id="1.2.1.3" evidence="2"/>
<dbReference type="Proteomes" id="UP001642482">
    <property type="component" value="Unassembled WGS sequence"/>
</dbReference>
<evidence type="ECO:0000256" key="1">
    <source>
        <dbReference type="ARBA" id="ARBA00009986"/>
    </source>
</evidence>
<dbReference type="Gene3D" id="3.40.605.10">
    <property type="entry name" value="Aldehyde Dehydrogenase, Chain A, domain 1"/>
    <property type="match status" value="1"/>
</dbReference>
<comment type="caution">
    <text evidence="5">The sequence shown here is derived from an EMBL/GenBank/DDBJ whole genome shotgun (WGS) entry which is preliminary data.</text>
</comment>
<dbReference type="PANTHER" id="PTHR11699">
    <property type="entry name" value="ALDEHYDE DEHYDROGENASE-RELATED"/>
    <property type="match status" value="1"/>
</dbReference>
<comment type="similarity">
    <text evidence="1">Belongs to the aldehyde dehydrogenase family.</text>
</comment>
<dbReference type="SUPFAM" id="SSF53720">
    <property type="entry name" value="ALDH-like"/>
    <property type="match status" value="1"/>
</dbReference>
<evidence type="ECO:0000313" key="5">
    <source>
        <dbReference type="EMBL" id="CAK7235809.1"/>
    </source>
</evidence>
<comment type="catalytic activity">
    <reaction evidence="3">
        <text>an aldehyde + NAD(+) + H2O = a carboxylate + NADH + 2 H(+)</text>
        <dbReference type="Rhea" id="RHEA:16185"/>
        <dbReference type="ChEBI" id="CHEBI:15377"/>
        <dbReference type="ChEBI" id="CHEBI:15378"/>
        <dbReference type="ChEBI" id="CHEBI:17478"/>
        <dbReference type="ChEBI" id="CHEBI:29067"/>
        <dbReference type="ChEBI" id="CHEBI:57540"/>
        <dbReference type="ChEBI" id="CHEBI:57945"/>
        <dbReference type="EC" id="1.2.1.3"/>
    </reaction>
</comment>
<dbReference type="InterPro" id="IPR015590">
    <property type="entry name" value="Aldehyde_DH_dom"/>
</dbReference>
<accession>A0ABP0CUK2</accession>
<evidence type="ECO:0000259" key="4">
    <source>
        <dbReference type="Pfam" id="PF00171"/>
    </source>
</evidence>
<dbReference type="Gene3D" id="3.40.309.10">
    <property type="entry name" value="Aldehyde Dehydrogenase, Chain A, domain 2"/>
    <property type="match status" value="1"/>
</dbReference>
<proteinExistence type="inferred from homology"/>
<dbReference type="InterPro" id="IPR016161">
    <property type="entry name" value="Ald_DH/histidinol_DH"/>
</dbReference>
<protein>
    <recommendedName>
        <fullName evidence="2">aldehyde dehydrogenase (NAD(+))</fullName>
        <ecNumber evidence="2">1.2.1.3</ecNumber>
    </recommendedName>
</protein>
<dbReference type="InterPro" id="IPR016162">
    <property type="entry name" value="Ald_DH_N"/>
</dbReference>
<dbReference type="EMBL" id="CAWUHD010000153">
    <property type="protein sequence ID" value="CAK7235809.1"/>
    <property type="molecule type" value="Genomic_DNA"/>
</dbReference>
<evidence type="ECO:0000313" key="6">
    <source>
        <dbReference type="Proteomes" id="UP001642482"/>
    </source>
</evidence>
<feature type="domain" description="Aldehyde dehydrogenase" evidence="4">
    <location>
        <begin position="49"/>
        <end position="508"/>
    </location>
</feature>
<sequence length="517" mass="54466">MATLELEGIGGKPVAGTYEPDLASCMIAHTLTPYSTVVNTGLFINNAFVPAAGGSTLQIENPTTGKFLATVSAAQRSDVDAAVAAAKAAFEGPWGTLPPEKRGQLLNKLADLIERDADDLASLEALDAGILFGESKGLHIPQAAATLRYFAGWADKITGQLLRIPQGHAYTTRDPLGVCGAIVPWNAPLMITCWKLAPAIAAGNTLVIKTPEAAPLYGQKLALLVREAGFPPGAINVLCGLGAVAGQALAEHMQVRKISFTGSPGVGRRILRAAADTNFKKVTLELGGKGPSIVFADADLENALFWTTLGITANNGQVCAAGSRIYVEAHIYDSFLFAFAERIANYSVGNPLQPSTTKGPVINAAQKEKILAYIDKAKASSIRPLSVGEPIVREGHFVPNSAFADVPEDAAIMREEIFGPLASIARFTTESEAIAKANSTEYGLSAAIFTNNVSRAGRVSSQIQAGQVTINCWGVLHANTPFGGVKQSGFGRDMGEEALDSWLSTKTVKYNTLPSRM</sequence>
<name>A0ABP0CUK2_9PEZI</name>